<gene>
    <name evidence="3" type="ORF">FIV42_08805</name>
</gene>
<accession>A0A5B8Y4F4</accession>
<dbReference type="OrthoDB" id="15401at2"/>
<proteinExistence type="predicted"/>
<dbReference type="AlphaFoldDB" id="A0A4Y6PS39"/>
<evidence type="ECO:0000313" key="4">
    <source>
        <dbReference type="Proteomes" id="UP000315995"/>
    </source>
</evidence>
<dbReference type="Pfam" id="PF09527">
    <property type="entry name" value="ATPase_gene1"/>
    <property type="match status" value="1"/>
</dbReference>
<keyword evidence="2" id="KW-0812">Transmembrane</keyword>
<feature type="region of interest" description="Disordered" evidence="1">
    <location>
        <begin position="1"/>
        <end position="25"/>
    </location>
</feature>
<keyword evidence="4" id="KW-1185">Reference proteome</keyword>
<name>A0A4Y6PS39_PERCE</name>
<dbReference type="RefSeq" id="WP_141197319.1">
    <property type="nucleotide sequence ID" value="NZ_CP041186.1"/>
</dbReference>
<keyword evidence="2" id="KW-1133">Transmembrane helix</keyword>
<keyword evidence="2" id="KW-0472">Membrane</keyword>
<feature type="transmembrane region" description="Helical" evidence="2">
    <location>
        <begin position="28"/>
        <end position="51"/>
    </location>
</feature>
<accession>A0A4Y6PS39</accession>
<dbReference type="InterPro" id="IPR032820">
    <property type="entry name" value="ATPase_put"/>
</dbReference>
<evidence type="ECO:0000256" key="1">
    <source>
        <dbReference type="SAM" id="MobiDB-lite"/>
    </source>
</evidence>
<dbReference type="Proteomes" id="UP000315995">
    <property type="component" value="Chromosome"/>
</dbReference>
<protein>
    <submittedName>
        <fullName evidence="3">AtpZ/AtpI family protein</fullName>
    </submittedName>
</protein>
<evidence type="ECO:0000313" key="3">
    <source>
        <dbReference type="EMBL" id="QDG50827.1"/>
    </source>
</evidence>
<dbReference type="EMBL" id="CP041186">
    <property type="protein sequence ID" value="QDG50827.1"/>
    <property type="molecule type" value="Genomic_DNA"/>
</dbReference>
<organism evidence="3 4">
    <name type="scientific">Persicimonas caeni</name>
    <dbReference type="NCBI Taxonomy" id="2292766"/>
    <lineage>
        <taxon>Bacteria</taxon>
        <taxon>Deltaproteobacteria</taxon>
        <taxon>Bradymonadales</taxon>
        <taxon>Bradymonadaceae</taxon>
        <taxon>Persicimonas</taxon>
    </lineage>
</organism>
<sequence>MTDSKSKVPKRPASSDADEQPTEERSPWLVAGVFGALGFEFVGFIIGGYIVGALIDGQFGTHPWGVIVMVLLGLVGVLWHIYRVAKRFLE</sequence>
<feature type="transmembrane region" description="Helical" evidence="2">
    <location>
        <begin position="63"/>
        <end position="82"/>
    </location>
</feature>
<evidence type="ECO:0000256" key="2">
    <source>
        <dbReference type="SAM" id="Phobius"/>
    </source>
</evidence>
<reference evidence="3 4" key="1">
    <citation type="submission" date="2019-06" db="EMBL/GenBank/DDBJ databases">
        <title>Persicimonas caeni gen. nov., sp. nov., a predatory bacterium isolated from solar saltern.</title>
        <authorList>
            <person name="Wang S."/>
        </authorList>
    </citation>
    <scope>NUCLEOTIDE SEQUENCE [LARGE SCALE GENOMIC DNA]</scope>
    <source>
        <strain evidence="3 4">YN101</strain>
    </source>
</reference>